<dbReference type="EC" id="3.4.21.-" evidence="6"/>
<gene>
    <name evidence="9" type="ORF">J5A65_08780</name>
</gene>
<proteinExistence type="inferred from homology"/>
<dbReference type="PANTHER" id="PTHR15462:SF8">
    <property type="entry name" value="SERINE PROTEASE"/>
    <property type="match status" value="1"/>
</dbReference>
<dbReference type="EMBL" id="CP072384">
    <property type="protein sequence ID" value="QUC07055.1"/>
    <property type="molecule type" value="Genomic_DNA"/>
</dbReference>
<keyword evidence="2 6" id="KW-0645">Protease</keyword>
<feature type="domain" description="Peptidase S1" evidence="8">
    <location>
        <begin position="78"/>
        <end position="259"/>
    </location>
</feature>
<keyword evidence="10" id="KW-1185">Reference proteome</keyword>
<keyword evidence="4 6" id="KW-0378">Hydrolase</keyword>
<dbReference type="InterPro" id="IPR008256">
    <property type="entry name" value="Peptidase_S1B"/>
</dbReference>
<evidence type="ECO:0000256" key="2">
    <source>
        <dbReference type="ARBA" id="ARBA00022670"/>
    </source>
</evidence>
<feature type="region of interest" description="Disordered" evidence="7">
    <location>
        <begin position="1"/>
        <end position="69"/>
    </location>
</feature>
<dbReference type="GO" id="GO:0016787">
    <property type="term" value="F:hydrolase activity"/>
    <property type="evidence" value="ECO:0007669"/>
    <property type="project" value="UniProtKB-KW"/>
</dbReference>
<dbReference type="SUPFAM" id="SSF50494">
    <property type="entry name" value="Trypsin-like serine proteases"/>
    <property type="match status" value="1"/>
</dbReference>
<evidence type="ECO:0000313" key="9">
    <source>
        <dbReference type="EMBL" id="QUC07055.1"/>
    </source>
</evidence>
<reference evidence="9 10" key="1">
    <citation type="submission" date="2021-03" db="EMBL/GenBank/DDBJ databases">
        <title>Human Oral Microbial Genomes.</title>
        <authorList>
            <person name="Johnston C.D."/>
            <person name="Chen T."/>
            <person name="Dewhirst F.E."/>
        </authorList>
    </citation>
    <scope>NUCLEOTIDE SEQUENCE [LARGE SCALE GENOMIC DNA]</scope>
    <source>
        <strain evidence="9 10">DSMZ 100122</strain>
    </source>
</reference>
<dbReference type="PANTHER" id="PTHR15462">
    <property type="entry name" value="SERINE PROTEASE"/>
    <property type="match status" value="1"/>
</dbReference>
<dbReference type="InterPro" id="IPR050966">
    <property type="entry name" value="Glutamyl_endopeptidase"/>
</dbReference>
<dbReference type="InterPro" id="IPR009003">
    <property type="entry name" value="Peptidase_S1_PA"/>
</dbReference>
<dbReference type="InterPro" id="IPR043504">
    <property type="entry name" value="Peptidase_S1_PA_chymotrypsin"/>
</dbReference>
<keyword evidence="3" id="KW-0732">Signal</keyword>
<dbReference type="PRINTS" id="PR00839">
    <property type="entry name" value="V8PROTEASE"/>
</dbReference>
<dbReference type="RefSeq" id="WP_212321204.1">
    <property type="nucleotide sequence ID" value="NZ_AP024463.1"/>
</dbReference>
<evidence type="ECO:0000259" key="8">
    <source>
        <dbReference type="Pfam" id="PF00089"/>
    </source>
</evidence>
<comment type="similarity">
    <text evidence="1 6">Belongs to the peptidase S1B family.</text>
</comment>
<dbReference type="PROSITE" id="PS00134">
    <property type="entry name" value="TRYPSIN_HIS"/>
    <property type="match status" value="1"/>
</dbReference>
<evidence type="ECO:0000256" key="7">
    <source>
        <dbReference type="SAM" id="MobiDB-lite"/>
    </source>
</evidence>
<evidence type="ECO:0000313" key="10">
    <source>
        <dbReference type="Proteomes" id="UP000678513"/>
    </source>
</evidence>
<dbReference type="InterPro" id="IPR018114">
    <property type="entry name" value="TRYPSIN_HIS"/>
</dbReference>
<dbReference type="PROSITE" id="PS00673">
    <property type="entry name" value="V8_SER"/>
    <property type="match status" value="1"/>
</dbReference>
<name>A0ABX7Y1K5_9ACTN</name>
<evidence type="ECO:0000256" key="6">
    <source>
        <dbReference type="RuleBase" id="RU004296"/>
    </source>
</evidence>
<evidence type="ECO:0000256" key="5">
    <source>
        <dbReference type="ARBA" id="ARBA00022825"/>
    </source>
</evidence>
<dbReference type="InterPro" id="IPR001254">
    <property type="entry name" value="Trypsin_dom"/>
</dbReference>
<organism evidence="9 10">
    <name type="scientific">Arachnia rubra</name>
    <dbReference type="NCBI Taxonomy" id="1547448"/>
    <lineage>
        <taxon>Bacteria</taxon>
        <taxon>Bacillati</taxon>
        <taxon>Actinomycetota</taxon>
        <taxon>Actinomycetes</taxon>
        <taxon>Propionibacteriales</taxon>
        <taxon>Propionibacteriaceae</taxon>
        <taxon>Arachnia</taxon>
    </lineage>
</organism>
<keyword evidence="5 6" id="KW-0720">Serine protease</keyword>
<dbReference type="Pfam" id="PF00089">
    <property type="entry name" value="Trypsin"/>
    <property type="match status" value="1"/>
</dbReference>
<dbReference type="Proteomes" id="UP000678513">
    <property type="component" value="Chromosome"/>
</dbReference>
<evidence type="ECO:0000256" key="1">
    <source>
        <dbReference type="ARBA" id="ARBA00008764"/>
    </source>
</evidence>
<evidence type="ECO:0000256" key="3">
    <source>
        <dbReference type="ARBA" id="ARBA00022729"/>
    </source>
</evidence>
<dbReference type="InterPro" id="IPR000126">
    <property type="entry name" value="V8_ser_AS"/>
</dbReference>
<accession>A0ABX7Y1K5</accession>
<protein>
    <recommendedName>
        <fullName evidence="6">Serine protease</fullName>
        <ecNumber evidence="6">3.4.21.-</ecNumber>
    </recommendedName>
</protein>
<dbReference type="Gene3D" id="2.40.10.10">
    <property type="entry name" value="Trypsin-like serine proteases"/>
    <property type="match status" value="2"/>
</dbReference>
<evidence type="ECO:0000256" key="4">
    <source>
        <dbReference type="ARBA" id="ARBA00022801"/>
    </source>
</evidence>
<sequence>MALLSTSFLPRPALADTAEEPLQATPVGIDSSGEPLNAPASDDQPESSDDSGYTLPNIKGDTPSSIIGDDGRVHLTDTTTFPNSAVVYISHEDQPHCTGWMISKDTLVTAGHCLYNPKKKAWYSGLQFSPGANGAERPFDTAQAVERWSDAKWVSDGDSRLDWGVVKLDRSVGDETGWFGLMWRQAGYDGDPTELHGYPGDKPAGELWGMAGPVKTSQPNQLCYYTDTIGGQSGSPVYLQNRFFAIAIHAYGVGERGSNDLCPAEYNAGTRISESLYSVILNLR</sequence>